<protein>
    <recommendedName>
        <fullName evidence="2">PEGA domain-containing protein</fullName>
    </recommendedName>
</protein>
<dbReference type="Gene3D" id="2.60.40.1120">
    <property type="entry name" value="Carboxypeptidase-like, regulatory domain"/>
    <property type="match status" value="1"/>
</dbReference>
<dbReference type="SUPFAM" id="SSF49478">
    <property type="entry name" value="Cna protein B-type domain"/>
    <property type="match status" value="1"/>
</dbReference>
<accession>X1KVC6</accession>
<evidence type="ECO:0000313" key="1">
    <source>
        <dbReference type="EMBL" id="GAI11032.1"/>
    </source>
</evidence>
<name>X1KVC6_9ZZZZ</name>
<proteinExistence type="predicted"/>
<dbReference type="AlphaFoldDB" id="X1KVC6"/>
<reference evidence="1" key="1">
    <citation type="journal article" date="2014" name="Front. Microbiol.">
        <title>High frequency of phylogenetically diverse reductive dehalogenase-homologous genes in deep subseafloor sedimentary metagenomes.</title>
        <authorList>
            <person name="Kawai M."/>
            <person name="Futagami T."/>
            <person name="Toyoda A."/>
            <person name="Takaki Y."/>
            <person name="Nishi S."/>
            <person name="Hori S."/>
            <person name="Arai W."/>
            <person name="Tsubouchi T."/>
            <person name="Morono Y."/>
            <person name="Uchiyama I."/>
            <person name="Ito T."/>
            <person name="Fujiyama A."/>
            <person name="Inagaki F."/>
            <person name="Takami H."/>
        </authorList>
    </citation>
    <scope>NUCLEOTIDE SEQUENCE</scope>
    <source>
        <strain evidence="1">Expedition CK06-06</strain>
    </source>
</reference>
<sequence>SATDGRHSSTFRYYAMTEHDGRFTFGGIPKGKWQIYYEDTEQRNNWIITSVFDLTDRYIDLGLIPSGISTVRISIEYMEGTPKWDIAKAYLKEDDKLWSQPIAQLDKSPDENGPYVAKYILPGEHYLVLMRQDYVTLRQPIEVTENDVNIIVQMPKCASGIYGRLTGKALSGQTVWRKDKTVVGYIRPDEKGNYKLDNLPAGEYLVGGNMLIDKGALLEFELAEGEQKNLDIDVPDIPKIEIGSLQVIVVDENGVLLTGVNVWLEGSTGPIEPIVNSGQGVYFVAKPGKYTLHASFTGYKEVRQAVSVYHQM</sequence>
<organism evidence="1">
    <name type="scientific">marine sediment metagenome</name>
    <dbReference type="NCBI Taxonomy" id="412755"/>
    <lineage>
        <taxon>unclassified sequences</taxon>
        <taxon>metagenomes</taxon>
        <taxon>ecological metagenomes</taxon>
    </lineage>
</organism>
<gene>
    <name evidence="1" type="ORF">S06H3_15562</name>
</gene>
<dbReference type="EMBL" id="BARV01007663">
    <property type="protein sequence ID" value="GAI11032.1"/>
    <property type="molecule type" value="Genomic_DNA"/>
</dbReference>
<evidence type="ECO:0008006" key="2">
    <source>
        <dbReference type="Google" id="ProtNLM"/>
    </source>
</evidence>
<comment type="caution">
    <text evidence="1">The sequence shown here is derived from an EMBL/GenBank/DDBJ whole genome shotgun (WGS) entry which is preliminary data.</text>
</comment>
<feature type="non-terminal residue" evidence="1">
    <location>
        <position position="1"/>
    </location>
</feature>